<comment type="caution">
    <text evidence="2">The sequence shown here is derived from an EMBL/GenBank/DDBJ whole genome shotgun (WGS) entry which is preliminary data.</text>
</comment>
<sequence length="277" mass="29836">MAGWFNLDSITAQVTAAAAAAQESVSKFASDVQENVQHISENLAHIDINTLTQGVQHSVAAVGDDIKAEEDKFRAEKDATAACEIRLLPWETQDESRSILSDDLLAKVFALSLESATFTEAPPPDANYAFDLTPHIACAMRLMDLDANLAKMHARYISKVGETAFWRNYFYKINVLRLAAGVEPLTQAAGAGGPSADQKAPSRIVSQDGFDRQDANAQADANAQEQAQKHADADSAEEGGDELHDFDDLGDLEIDDADVEGDDDELEAQIAAEIGDL</sequence>
<evidence type="ECO:0000313" key="2">
    <source>
        <dbReference type="EMBL" id="KAG5192623.1"/>
    </source>
</evidence>
<evidence type="ECO:0008006" key="4">
    <source>
        <dbReference type="Google" id="ProtNLM"/>
    </source>
</evidence>
<dbReference type="PANTHER" id="PTHR16019:SF5">
    <property type="entry name" value="BSD DOMAIN-CONTAINING PROTEIN 1"/>
    <property type="match status" value="1"/>
</dbReference>
<proteinExistence type="predicted"/>
<dbReference type="GO" id="GO:0005737">
    <property type="term" value="C:cytoplasm"/>
    <property type="evidence" value="ECO:0007669"/>
    <property type="project" value="TreeGrafter"/>
</dbReference>
<dbReference type="InterPro" id="IPR051494">
    <property type="entry name" value="BSD_domain-containing"/>
</dbReference>
<dbReference type="Proteomes" id="UP000664859">
    <property type="component" value="Unassembled WGS sequence"/>
</dbReference>
<gene>
    <name evidence="2" type="ORF">JKP88DRAFT_292615</name>
</gene>
<feature type="compositionally biased region" description="Low complexity" evidence="1">
    <location>
        <begin position="215"/>
        <end position="226"/>
    </location>
</feature>
<dbReference type="InterPro" id="IPR035925">
    <property type="entry name" value="BSD_dom_sf"/>
</dbReference>
<dbReference type="AlphaFoldDB" id="A0A836CPC6"/>
<protein>
    <recommendedName>
        <fullName evidence="4">BSD domain-containing protein</fullName>
    </recommendedName>
</protein>
<dbReference type="OrthoDB" id="47923at2759"/>
<evidence type="ECO:0000313" key="3">
    <source>
        <dbReference type="Proteomes" id="UP000664859"/>
    </source>
</evidence>
<dbReference type="PANTHER" id="PTHR16019">
    <property type="entry name" value="SYNAPSE-ASSOCIATED PROTEIN"/>
    <property type="match status" value="1"/>
</dbReference>
<keyword evidence="3" id="KW-1185">Reference proteome</keyword>
<organism evidence="2 3">
    <name type="scientific">Tribonema minus</name>
    <dbReference type="NCBI Taxonomy" id="303371"/>
    <lineage>
        <taxon>Eukaryota</taxon>
        <taxon>Sar</taxon>
        <taxon>Stramenopiles</taxon>
        <taxon>Ochrophyta</taxon>
        <taxon>PX clade</taxon>
        <taxon>Xanthophyceae</taxon>
        <taxon>Tribonematales</taxon>
        <taxon>Tribonemataceae</taxon>
        <taxon>Tribonema</taxon>
    </lineage>
</organism>
<evidence type="ECO:0000256" key="1">
    <source>
        <dbReference type="SAM" id="MobiDB-lite"/>
    </source>
</evidence>
<dbReference type="EMBL" id="JAFCMP010000003">
    <property type="protein sequence ID" value="KAG5192623.1"/>
    <property type="molecule type" value="Genomic_DNA"/>
</dbReference>
<dbReference type="SUPFAM" id="SSF140383">
    <property type="entry name" value="BSD domain-like"/>
    <property type="match status" value="1"/>
</dbReference>
<dbReference type="Gene3D" id="1.10.3970.10">
    <property type="entry name" value="BSD domain"/>
    <property type="match status" value="1"/>
</dbReference>
<accession>A0A836CPC6</accession>
<reference evidence="2" key="1">
    <citation type="submission" date="2021-02" db="EMBL/GenBank/DDBJ databases">
        <title>First Annotated Genome of the Yellow-green Alga Tribonema minus.</title>
        <authorList>
            <person name="Mahan K.M."/>
        </authorList>
    </citation>
    <scope>NUCLEOTIDE SEQUENCE</scope>
    <source>
        <strain evidence="2">UTEX B ZZ1240</strain>
    </source>
</reference>
<name>A0A836CPC6_9STRA</name>
<feature type="region of interest" description="Disordered" evidence="1">
    <location>
        <begin position="213"/>
        <end position="256"/>
    </location>
</feature>